<evidence type="ECO:0000313" key="13">
    <source>
        <dbReference type="Proteomes" id="UP000031366"/>
    </source>
</evidence>
<comment type="similarity">
    <text evidence="2">Belongs to the asparagine synthetase family.</text>
</comment>
<keyword evidence="6 9" id="KW-0061">Asparagine biosynthesis</keyword>
<dbReference type="AlphaFoldDB" id="A0A0C1U0X4"/>
<comment type="catalytic activity">
    <reaction evidence="8">
        <text>L-aspartate + L-glutamine + ATP + H2O = L-asparagine + L-glutamate + AMP + diphosphate + H(+)</text>
        <dbReference type="Rhea" id="RHEA:12228"/>
        <dbReference type="ChEBI" id="CHEBI:15377"/>
        <dbReference type="ChEBI" id="CHEBI:15378"/>
        <dbReference type="ChEBI" id="CHEBI:29985"/>
        <dbReference type="ChEBI" id="CHEBI:29991"/>
        <dbReference type="ChEBI" id="CHEBI:30616"/>
        <dbReference type="ChEBI" id="CHEBI:33019"/>
        <dbReference type="ChEBI" id="CHEBI:58048"/>
        <dbReference type="ChEBI" id="CHEBI:58359"/>
        <dbReference type="ChEBI" id="CHEBI:456215"/>
        <dbReference type="EC" id="6.3.5.4"/>
    </reaction>
</comment>
<protein>
    <recommendedName>
        <fullName evidence="3">asparagine synthase (glutamine-hydrolyzing)</fullName>
        <ecNumber evidence="3">6.3.5.4</ecNumber>
    </recommendedName>
</protein>
<evidence type="ECO:0000256" key="1">
    <source>
        <dbReference type="ARBA" id="ARBA00005187"/>
    </source>
</evidence>
<dbReference type="EC" id="6.3.5.4" evidence="3"/>
<reference evidence="12 13" key="1">
    <citation type="journal article" date="2015" name="Infect. Genet. Evol.">
        <title>Genomic sequences of six botulinum neurotoxin-producing strains representing three clostridial species illustrate the mobility and diversity of botulinum neurotoxin genes.</title>
        <authorList>
            <person name="Smith T.J."/>
            <person name="Hill K.K."/>
            <person name="Xie G."/>
            <person name="Foley B.T."/>
            <person name="Williamson C.H."/>
            <person name="Foster J.T."/>
            <person name="Johnson S.L."/>
            <person name="Chertkov O."/>
            <person name="Teshima H."/>
            <person name="Gibbons H.S."/>
            <person name="Johnsky L.A."/>
            <person name="Karavis M.A."/>
            <person name="Smith L.A."/>
        </authorList>
    </citation>
    <scope>NUCLEOTIDE SEQUENCE [LARGE SCALE GENOMIC DNA]</scope>
    <source>
        <strain evidence="12 13">CDC 2741</strain>
    </source>
</reference>
<dbReference type="OrthoDB" id="9763290at2"/>
<feature type="site" description="Important for beta-aspartyl-AMP intermediate formation" evidence="10">
    <location>
        <position position="363"/>
    </location>
</feature>
<keyword evidence="9" id="KW-0028">Amino-acid biosynthesis</keyword>
<dbReference type="PANTHER" id="PTHR43284:SF1">
    <property type="entry name" value="ASPARAGINE SYNTHETASE"/>
    <property type="match status" value="1"/>
</dbReference>
<dbReference type="RefSeq" id="WP_039633441.1">
    <property type="nucleotide sequence ID" value="NZ_AYSO01000017.1"/>
</dbReference>
<dbReference type="Pfam" id="PF13537">
    <property type="entry name" value="GATase_7"/>
    <property type="match status" value="1"/>
</dbReference>
<name>A0A0C1U0X4_9CLOT</name>
<evidence type="ECO:0000256" key="4">
    <source>
        <dbReference type="ARBA" id="ARBA00022741"/>
    </source>
</evidence>
<comment type="pathway">
    <text evidence="1">Amino-acid biosynthesis; L-asparagine biosynthesis; L-asparagine from L-aspartate (L-Gln route): step 1/1.</text>
</comment>
<dbReference type="GO" id="GO:0005829">
    <property type="term" value="C:cytosol"/>
    <property type="evidence" value="ECO:0007669"/>
    <property type="project" value="TreeGrafter"/>
</dbReference>
<dbReference type="InterPro" id="IPR051786">
    <property type="entry name" value="ASN_synthetase/amidase"/>
</dbReference>
<dbReference type="EMBL" id="AYSO01000017">
    <property type="protein sequence ID" value="KIE46514.1"/>
    <property type="molecule type" value="Genomic_DNA"/>
</dbReference>
<evidence type="ECO:0000256" key="5">
    <source>
        <dbReference type="ARBA" id="ARBA00022840"/>
    </source>
</evidence>
<dbReference type="CDD" id="cd01991">
    <property type="entry name" value="Asn_synthase_B_C"/>
    <property type="match status" value="1"/>
</dbReference>
<dbReference type="NCBIfam" id="TIGR01536">
    <property type="entry name" value="asn_synth_AEB"/>
    <property type="match status" value="1"/>
</dbReference>
<keyword evidence="12" id="KW-0436">Ligase</keyword>
<evidence type="ECO:0000256" key="2">
    <source>
        <dbReference type="ARBA" id="ARBA00005752"/>
    </source>
</evidence>
<keyword evidence="5" id="KW-0067">ATP-binding</keyword>
<dbReference type="InterPro" id="IPR029055">
    <property type="entry name" value="Ntn_hydrolases_N"/>
</dbReference>
<proteinExistence type="inferred from homology"/>
<feature type="domain" description="Glutamine amidotransferase type-2" evidence="11">
    <location>
        <begin position="2"/>
        <end position="214"/>
    </location>
</feature>
<comment type="caution">
    <text evidence="12">The sequence shown here is derived from an EMBL/GenBank/DDBJ whole genome shotgun (WGS) entry which is preliminary data.</text>
</comment>
<dbReference type="InterPro" id="IPR001962">
    <property type="entry name" value="Asn_synthase"/>
</dbReference>
<dbReference type="CDD" id="cd00712">
    <property type="entry name" value="AsnB"/>
    <property type="match status" value="1"/>
</dbReference>
<dbReference type="InterPro" id="IPR033738">
    <property type="entry name" value="AsnB_N"/>
</dbReference>
<dbReference type="Proteomes" id="UP000031366">
    <property type="component" value="Unassembled WGS sequence"/>
</dbReference>
<evidence type="ECO:0000256" key="9">
    <source>
        <dbReference type="PIRSR" id="PIRSR001589-1"/>
    </source>
</evidence>
<dbReference type="PANTHER" id="PTHR43284">
    <property type="entry name" value="ASPARAGINE SYNTHETASE (GLUTAMINE-HYDROLYZING)"/>
    <property type="match status" value="1"/>
</dbReference>
<dbReference type="Gene3D" id="3.60.20.10">
    <property type="entry name" value="Glutamine Phosphoribosylpyrophosphate, subunit 1, domain 1"/>
    <property type="match status" value="1"/>
</dbReference>
<accession>A0A0C1U0X4</accession>
<dbReference type="STRING" id="29341.RSJ17_10960"/>
<evidence type="ECO:0000259" key="11">
    <source>
        <dbReference type="PROSITE" id="PS51278"/>
    </source>
</evidence>
<dbReference type="SUPFAM" id="SSF56235">
    <property type="entry name" value="N-terminal nucleophile aminohydrolases (Ntn hydrolases)"/>
    <property type="match status" value="1"/>
</dbReference>
<dbReference type="GO" id="GO:0005524">
    <property type="term" value="F:ATP binding"/>
    <property type="evidence" value="ECO:0007669"/>
    <property type="project" value="UniProtKB-KW"/>
</dbReference>
<dbReference type="GO" id="GO:0006529">
    <property type="term" value="P:asparagine biosynthetic process"/>
    <property type="evidence" value="ECO:0007669"/>
    <property type="project" value="UniProtKB-KW"/>
</dbReference>
<sequence>MCGFVTFFSNTPMNVETKDALTPMTASIIHRGPNQDGEYVDDHVYLGFRRLSILDLANGRQPYSHENGQYELVFNGEIYNYLELREDLIKEGYEFNTNSEIEVIATLYKHYGESFVSKLRGMFSFIIWDKTKNVFFGARDQFGIKPFYYIENDNGLYIASELKSFYSNKDTTYKKIDEESLHNYLTFQFVPEPNTMLEDVKILKPGHTIRKELGKKHEINQYYSMQFNPTPMPKDERMKEIRDVLEKSVELHMQSEVPVATFLSGGIDSTVVTALAKKFKPDIKTFTIGFDREGYTEIDLAKETADKLGVENISKIITAEEFANEIPKIIWHMDSPVADPAAIPLYFIAKEASKHVTVILSGEGSDEVFGGYTIYHEPLSLKMFDYIPNGAKKLLKSMSSKMSEGTRGKSFLERGCTPISERYVGNAKIFVDSEKPDILRKYNSKYTYPRAMKDIYERAKNYDEVTQMQYVDFNTWLTGDILVKADRMTMAHSLELRVPFLDKEVFNVASKLTLDEKINGHVTKYMLREAYKSELPMLSAIDRKKLGYPVPIRLWLKDELYDWAVNIVKQSNADEFINKKAVLDLIEEHRKGPFDRSRKIWTILVFLIWHRVFIENTASYDFHKEIALDKVTK</sequence>
<dbReference type="InterPro" id="IPR006426">
    <property type="entry name" value="Asn_synth_AEB"/>
</dbReference>
<dbReference type="SUPFAM" id="SSF52402">
    <property type="entry name" value="Adenine nucleotide alpha hydrolases-like"/>
    <property type="match status" value="1"/>
</dbReference>
<evidence type="ECO:0000313" key="12">
    <source>
        <dbReference type="EMBL" id="KIE46514.1"/>
    </source>
</evidence>
<dbReference type="Gene3D" id="3.40.50.620">
    <property type="entry name" value="HUPs"/>
    <property type="match status" value="1"/>
</dbReference>
<gene>
    <name evidence="12" type="primary">asnB</name>
    <name evidence="12" type="ORF">U732_1646</name>
</gene>
<keyword evidence="7 9" id="KW-0315">Glutamine amidotransferase</keyword>
<feature type="active site" description="For GATase activity" evidence="9">
    <location>
        <position position="2"/>
    </location>
</feature>
<keyword evidence="13" id="KW-1185">Reference proteome</keyword>
<evidence type="ECO:0000256" key="7">
    <source>
        <dbReference type="ARBA" id="ARBA00022962"/>
    </source>
</evidence>
<evidence type="ECO:0000256" key="8">
    <source>
        <dbReference type="ARBA" id="ARBA00048741"/>
    </source>
</evidence>
<keyword evidence="4" id="KW-0547">Nucleotide-binding</keyword>
<dbReference type="InterPro" id="IPR014729">
    <property type="entry name" value="Rossmann-like_a/b/a_fold"/>
</dbReference>
<organism evidence="12 13">
    <name type="scientific">Clostridium argentinense CDC 2741</name>
    <dbReference type="NCBI Taxonomy" id="1418104"/>
    <lineage>
        <taxon>Bacteria</taxon>
        <taxon>Bacillati</taxon>
        <taxon>Bacillota</taxon>
        <taxon>Clostridia</taxon>
        <taxon>Eubacteriales</taxon>
        <taxon>Clostridiaceae</taxon>
        <taxon>Clostridium</taxon>
    </lineage>
</organism>
<dbReference type="InterPro" id="IPR017932">
    <property type="entry name" value="GATase_2_dom"/>
</dbReference>
<dbReference type="PROSITE" id="PS51278">
    <property type="entry name" value="GATASE_TYPE_2"/>
    <property type="match status" value="1"/>
</dbReference>
<evidence type="ECO:0000256" key="6">
    <source>
        <dbReference type="ARBA" id="ARBA00022888"/>
    </source>
</evidence>
<dbReference type="Pfam" id="PF00733">
    <property type="entry name" value="Asn_synthase"/>
    <property type="match status" value="1"/>
</dbReference>
<evidence type="ECO:0000256" key="10">
    <source>
        <dbReference type="PIRSR" id="PIRSR001589-3"/>
    </source>
</evidence>
<dbReference type="PIRSF" id="PIRSF001589">
    <property type="entry name" value="Asn_synthetase_glu-h"/>
    <property type="match status" value="1"/>
</dbReference>
<dbReference type="GO" id="GO:0004066">
    <property type="term" value="F:asparagine synthase (glutamine-hydrolyzing) activity"/>
    <property type="evidence" value="ECO:0007669"/>
    <property type="project" value="UniProtKB-EC"/>
</dbReference>
<evidence type="ECO:0000256" key="3">
    <source>
        <dbReference type="ARBA" id="ARBA00012737"/>
    </source>
</evidence>